<accession>A0A915D388</accession>
<feature type="transmembrane region" description="Helical" evidence="1">
    <location>
        <begin position="66"/>
        <end position="85"/>
    </location>
</feature>
<evidence type="ECO:0000313" key="3">
    <source>
        <dbReference type="WBParaSite" id="jg14918"/>
    </source>
</evidence>
<reference evidence="3" key="1">
    <citation type="submission" date="2022-11" db="UniProtKB">
        <authorList>
            <consortium name="WormBaseParasite"/>
        </authorList>
    </citation>
    <scope>IDENTIFICATION</scope>
</reference>
<name>A0A915D388_9BILA</name>
<proteinExistence type="predicted"/>
<organism evidence="2 3">
    <name type="scientific">Ditylenchus dipsaci</name>
    <dbReference type="NCBI Taxonomy" id="166011"/>
    <lineage>
        <taxon>Eukaryota</taxon>
        <taxon>Metazoa</taxon>
        <taxon>Ecdysozoa</taxon>
        <taxon>Nematoda</taxon>
        <taxon>Chromadorea</taxon>
        <taxon>Rhabditida</taxon>
        <taxon>Tylenchina</taxon>
        <taxon>Tylenchomorpha</taxon>
        <taxon>Sphaerularioidea</taxon>
        <taxon>Anguinidae</taxon>
        <taxon>Anguininae</taxon>
        <taxon>Ditylenchus</taxon>
    </lineage>
</organism>
<keyword evidence="1" id="KW-0472">Membrane</keyword>
<sequence>MASRCLGKIGSRAASRLFSSKQASLWTPSSASLVQRKLIHTSPSVGSNKGPEGAPPQRFISGTGHIVYFLVITAIVLSYPSYLFYNMDSIKTRVPKNLGEGVKEEIERRKELRAQGAMPVLQMTDK</sequence>
<keyword evidence="1" id="KW-1133">Transmembrane helix</keyword>
<dbReference type="Proteomes" id="UP000887574">
    <property type="component" value="Unplaced"/>
</dbReference>
<dbReference type="AlphaFoldDB" id="A0A915D388"/>
<keyword evidence="2" id="KW-1185">Reference proteome</keyword>
<evidence type="ECO:0000313" key="2">
    <source>
        <dbReference type="Proteomes" id="UP000887574"/>
    </source>
</evidence>
<dbReference type="WBParaSite" id="jg14918">
    <property type="protein sequence ID" value="jg14918"/>
    <property type="gene ID" value="jg14918"/>
</dbReference>
<keyword evidence="1" id="KW-0812">Transmembrane</keyword>
<protein>
    <submittedName>
        <fullName evidence="3">Uncharacterized protein</fullName>
    </submittedName>
</protein>
<evidence type="ECO:0000256" key="1">
    <source>
        <dbReference type="SAM" id="Phobius"/>
    </source>
</evidence>